<keyword evidence="3" id="KW-1185">Reference proteome</keyword>
<feature type="compositionally biased region" description="Polar residues" evidence="1">
    <location>
        <begin position="180"/>
        <end position="189"/>
    </location>
</feature>
<dbReference type="SUPFAM" id="SSF52172">
    <property type="entry name" value="CheY-like"/>
    <property type="match status" value="1"/>
</dbReference>
<reference evidence="2" key="1">
    <citation type="submission" date="2019-08" db="EMBL/GenBank/DDBJ databases">
        <title>Carotenoids and Carotenoid Binding Proteins in the Halophilic Cyanobacterium Euhalothece sp. ZM00.</title>
        <authorList>
            <person name="Cho S.M."/>
            <person name="Song J.Y."/>
            <person name="Park Y.-I."/>
        </authorList>
    </citation>
    <scope>NUCLEOTIDE SEQUENCE [LARGE SCALE GENOMIC DNA]</scope>
    <source>
        <strain evidence="2">Z-M001</strain>
    </source>
</reference>
<accession>A0A5B8NJX9</accession>
<gene>
    <name evidence="2" type="ORF">FRE64_06580</name>
</gene>
<protein>
    <submittedName>
        <fullName evidence="2">Response regulator</fullName>
    </submittedName>
</protein>
<proteinExistence type="predicted"/>
<evidence type="ECO:0000313" key="3">
    <source>
        <dbReference type="Proteomes" id="UP000318453"/>
    </source>
</evidence>
<sequence>MSNAVLVVQKNNSDHKIWEKMLESQNLVAITESPQANLRDLIMRNQVSGQSFPKLMILDMSIEHLNPYEFCRWVQENYPSLKIILTNQERKTISDIERRWATSQGAYELIPGFDYNNLPSSLSERIKLVLKALGKWDNQEKFLVPVVEDLMKHLFPQQYEESADQETSPSQSEAEEKQLVTANQSNGSKSRGYKLKPKVKRFRGLPY</sequence>
<dbReference type="OrthoDB" id="573894at2"/>
<dbReference type="InterPro" id="IPR011006">
    <property type="entry name" value="CheY-like_superfamily"/>
</dbReference>
<dbReference type="Gene3D" id="3.40.50.2300">
    <property type="match status" value="1"/>
</dbReference>
<dbReference type="RefSeq" id="WP_146295223.1">
    <property type="nucleotide sequence ID" value="NZ_CP042326.1"/>
</dbReference>
<organism evidence="2 3">
    <name type="scientific">Euhalothece natronophila Z-M001</name>
    <dbReference type="NCBI Taxonomy" id="522448"/>
    <lineage>
        <taxon>Bacteria</taxon>
        <taxon>Bacillati</taxon>
        <taxon>Cyanobacteriota</taxon>
        <taxon>Cyanophyceae</taxon>
        <taxon>Oscillatoriophycideae</taxon>
        <taxon>Chroococcales</taxon>
        <taxon>Halothecacae</taxon>
        <taxon>Halothece cluster</taxon>
        <taxon>Euhalothece</taxon>
    </lineage>
</organism>
<evidence type="ECO:0000256" key="1">
    <source>
        <dbReference type="SAM" id="MobiDB-lite"/>
    </source>
</evidence>
<feature type="region of interest" description="Disordered" evidence="1">
    <location>
        <begin position="159"/>
        <end position="207"/>
    </location>
</feature>
<dbReference type="KEGG" id="enn:FRE64_06580"/>
<feature type="compositionally biased region" description="Basic residues" evidence="1">
    <location>
        <begin position="191"/>
        <end position="207"/>
    </location>
</feature>
<dbReference type="Proteomes" id="UP000318453">
    <property type="component" value="Chromosome"/>
</dbReference>
<name>A0A5B8NJX9_9CHRO</name>
<evidence type="ECO:0000313" key="2">
    <source>
        <dbReference type="EMBL" id="QDZ39623.1"/>
    </source>
</evidence>
<dbReference type="EMBL" id="CP042326">
    <property type="protein sequence ID" value="QDZ39623.1"/>
    <property type="molecule type" value="Genomic_DNA"/>
</dbReference>
<dbReference type="AlphaFoldDB" id="A0A5B8NJX9"/>